<evidence type="ECO:0000313" key="3">
    <source>
        <dbReference type="EMBL" id="QYL16566.1"/>
    </source>
</evidence>
<dbReference type="PANTHER" id="PTHR43194:SF2">
    <property type="entry name" value="PEROXISOMAL MEMBRANE PROTEIN LPX1"/>
    <property type="match status" value="1"/>
</dbReference>
<dbReference type="InterPro" id="IPR029058">
    <property type="entry name" value="AB_hydrolase_fold"/>
</dbReference>
<dbReference type="EMBL" id="CP080333">
    <property type="protein sequence ID" value="QYL16566.1"/>
    <property type="molecule type" value="Genomic_DNA"/>
</dbReference>
<dbReference type="Pfam" id="PF00561">
    <property type="entry name" value="Abhydrolase_1"/>
    <property type="match status" value="1"/>
</dbReference>
<keyword evidence="4" id="KW-1185">Reference proteome</keyword>
<feature type="compositionally biased region" description="Low complexity" evidence="1">
    <location>
        <begin position="274"/>
        <end position="284"/>
    </location>
</feature>
<evidence type="ECO:0000259" key="2">
    <source>
        <dbReference type="Pfam" id="PF00561"/>
    </source>
</evidence>
<dbReference type="RefSeq" id="WP_220045847.1">
    <property type="nucleotide sequence ID" value="NZ_BAAAVX010000018.1"/>
</dbReference>
<proteinExistence type="predicted"/>
<name>A0ABX8VLX8_9MYCO</name>
<dbReference type="InterPro" id="IPR000073">
    <property type="entry name" value="AB_hydrolase_1"/>
</dbReference>
<accession>A0ABX8VLX8</accession>
<reference evidence="3 4" key="1">
    <citation type="submission" date="2021-07" db="EMBL/GenBank/DDBJ databases">
        <title>Whole genome sequencing of non-tuberculosis mycobacteria type-strains.</title>
        <authorList>
            <person name="Igarashi Y."/>
            <person name="Osugi A."/>
            <person name="Mitarai S."/>
        </authorList>
    </citation>
    <scope>NUCLEOTIDE SEQUENCE [LARGE SCALE GENOMIC DNA]</scope>
    <source>
        <strain evidence="3 4">JCM 16370</strain>
    </source>
</reference>
<dbReference type="SUPFAM" id="SSF53474">
    <property type="entry name" value="alpha/beta-Hydrolases"/>
    <property type="match status" value="1"/>
</dbReference>
<evidence type="ECO:0000313" key="4">
    <source>
        <dbReference type="Proteomes" id="UP000825367"/>
    </source>
</evidence>
<sequence>MPTLLTRVGPVAYSDDGTGPVLVLLHAALHDRHDFDAIVPRLVDSYRVIAVDWPGHGESPAPPSTPSASLYADVLEDLVAALDLPPAVFIGSSVGGFAAGRLAITQPERVAGLVLVDTGGFLGGRLSNAYCRFLGTPAVMRRVLPRFVRSYLRAQSPNDDAVLQRVTERARTPDGVAMTAALWRSFAAPVSDLRERAAQINAPTLIVWGEHDTAIPLRFGRATQRTIAGSRLEVLATGHLPFSSQPQRFLGVVEPFLREVQPLSPEDAGREPDSSSLSSSASRSSCERFDDSPMKT</sequence>
<protein>
    <submittedName>
        <fullName evidence="3">Alpha/beta hydrolase</fullName>
    </submittedName>
</protein>
<gene>
    <name evidence="3" type="ORF">K0O64_26835</name>
</gene>
<dbReference type="PRINTS" id="PR00111">
    <property type="entry name" value="ABHYDROLASE"/>
</dbReference>
<keyword evidence="3" id="KW-0378">Hydrolase</keyword>
<feature type="region of interest" description="Disordered" evidence="1">
    <location>
        <begin position="261"/>
        <end position="296"/>
    </location>
</feature>
<evidence type="ECO:0000256" key="1">
    <source>
        <dbReference type="SAM" id="MobiDB-lite"/>
    </source>
</evidence>
<dbReference type="Proteomes" id="UP000825367">
    <property type="component" value="Chromosome"/>
</dbReference>
<organism evidence="3 4">
    <name type="scientific">Mycolicibacterium pallens</name>
    <dbReference type="NCBI Taxonomy" id="370524"/>
    <lineage>
        <taxon>Bacteria</taxon>
        <taxon>Bacillati</taxon>
        <taxon>Actinomycetota</taxon>
        <taxon>Actinomycetes</taxon>
        <taxon>Mycobacteriales</taxon>
        <taxon>Mycobacteriaceae</taxon>
        <taxon>Mycolicibacterium</taxon>
    </lineage>
</organism>
<dbReference type="PANTHER" id="PTHR43194">
    <property type="entry name" value="HYDROLASE ALPHA/BETA FOLD FAMILY"/>
    <property type="match status" value="1"/>
</dbReference>
<feature type="compositionally biased region" description="Basic and acidic residues" evidence="1">
    <location>
        <begin position="285"/>
        <end position="296"/>
    </location>
</feature>
<dbReference type="GO" id="GO:0016787">
    <property type="term" value="F:hydrolase activity"/>
    <property type="evidence" value="ECO:0007669"/>
    <property type="project" value="UniProtKB-KW"/>
</dbReference>
<dbReference type="InterPro" id="IPR050228">
    <property type="entry name" value="Carboxylesterase_BioH"/>
</dbReference>
<feature type="domain" description="AB hydrolase-1" evidence="2">
    <location>
        <begin position="20"/>
        <end position="242"/>
    </location>
</feature>
<dbReference type="Gene3D" id="3.40.50.1820">
    <property type="entry name" value="alpha/beta hydrolase"/>
    <property type="match status" value="1"/>
</dbReference>